<dbReference type="OrthoDB" id="7883329at2"/>
<keyword evidence="1" id="KW-0812">Transmembrane</keyword>
<dbReference type="AlphaFoldDB" id="A0A1I5V1K2"/>
<organism evidence="3 4">
    <name type="scientific">Tranquillimonas alkanivorans</name>
    <dbReference type="NCBI Taxonomy" id="441119"/>
    <lineage>
        <taxon>Bacteria</taxon>
        <taxon>Pseudomonadati</taxon>
        <taxon>Pseudomonadota</taxon>
        <taxon>Alphaproteobacteria</taxon>
        <taxon>Rhodobacterales</taxon>
        <taxon>Roseobacteraceae</taxon>
        <taxon>Tranquillimonas</taxon>
    </lineage>
</organism>
<feature type="transmembrane region" description="Helical" evidence="1">
    <location>
        <begin position="403"/>
        <end position="427"/>
    </location>
</feature>
<feature type="transmembrane region" description="Helical" evidence="1">
    <location>
        <begin position="80"/>
        <end position="98"/>
    </location>
</feature>
<dbReference type="Proteomes" id="UP000199356">
    <property type="component" value="Unassembled WGS sequence"/>
</dbReference>
<evidence type="ECO:0000313" key="3">
    <source>
        <dbReference type="EMBL" id="SFQ01358.1"/>
    </source>
</evidence>
<name>A0A1I5V1K2_9RHOB</name>
<evidence type="ECO:0000256" key="2">
    <source>
        <dbReference type="SAM" id="SignalP"/>
    </source>
</evidence>
<feature type="signal peptide" evidence="2">
    <location>
        <begin position="1"/>
        <end position="24"/>
    </location>
</feature>
<evidence type="ECO:0000313" key="4">
    <source>
        <dbReference type="Proteomes" id="UP000199356"/>
    </source>
</evidence>
<feature type="transmembrane region" description="Helical" evidence="1">
    <location>
        <begin position="48"/>
        <end position="68"/>
    </location>
</feature>
<reference evidence="3 4" key="1">
    <citation type="submission" date="2016-10" db="EMBL/GenBank/DDBJ databases">
        <authorList>
            <person name="de Groot N.N."/>
        </authorList>
    </citation>
    <scope>NUCLEOTIDE SEQUENCE [LARGE SCALE GENOMIC DNA]</scope>
    <source>
        <strain evidence="3 4">DSM 19547</strain>
    </source>
</reference>
<dbReference type="RefSeq" id="WP_093424969.1">
    <property type="nucleotide sequence ID" value="NZ_FOXA01000026.1"/>
</dbReference>
<protein>
    <recommendedName>
        <fullName evidence="5">TrbL/VirB6 plasmid conjugal transfer protein</fullName>
    </recommendedName>
</protein>
<keyword evidence="1" id="KW-1133">Transmembrane helix</keyword>
<feature type="chain" id="PRO_5011688070" description="TrbL/VirB6 plasmid conjugal transfer protein" evidence="2">
    <location>
        <begin position="25"/>
        <end position="608"/>
    </location>
</feature>
<dbReference type="STRING" id="441119.SAMN04488047_12617"/>
<evidence type="ECO:0008006" key="5">
    <source>
        <dbReference type="Google" id="ProtNLM"/>
    </source>
</evidence>
<sequence>MKLSQIAPALLAALFLLVAGPAFASGLQYEDSWTWRQIEGLYDYATGANGASCLTCGFFGYFSGALNLISQTVFMLFRGYALVLLPVIGGLYLLFQVGRELAAGDVKPTAFLMSKLKTIVAFSLVAVLISGAPIASFGTGNTTLHSIVGPLYLDKVFDLTAEIRGSIADRMAPAQENLITAPPGASYQVPADKTAMYQAATSYHQNETMELVKQGYSTAEAQRVGYERTVQQYPEYADIRAKLIQKQQLQQRMQDAYEAEYDPTLGCGDLNLSRVEDYVEAGVSVEGHRSGDIDMAFIRSSTSQSCFIERVHILGFSTGLSILTADAQFGDTTAVYGSYLIDAMIQIIMGFLFMFIFAMSAVYLIMLVLDIIVRGLVTAALSPALAMMWLFPSSRPLVGQAFMQLVGAIGTAIALAISGAVAITLFLQTVDVYNMHAQSVGPYADLQYLPIGPSLLGYKDFLAATHGVAVGVPRVPLTFSAPWTWYLLLSGLAIPSIAKAIIKIIESVLSTQNQDTLAQTALNTAKSSMALAQQSGQLFAMTSIAGSKAIGRHGGRALSDGWRAAFPGAGPDIDKVGGGAAQRMFDASTDLGLSDAPAVKDIVPGAKQ</sequence>
<keyword evidence="1" id="KW-0472">Membrane</keyword>
<proteinExistence type="predicted"/>
<evidence type="ECO:0000256" key="1">
    <source>
        <dbReference type="SAM" id="Phobius"/>
    </source>
</evidence>
<feature type="transmembrane region" description="Helical" evidence="1">
    <location>
        <begin position="371"/>
        <end position="391"/>
    </location>
</feature>
<keyword evidence="4" id="KW-1185">Reference proteome</keyword>
<accession>A0A1I5V1K2</accession>
<feature type="transmembrane region" description="Helical" evidence="1">
    <location>
        <begin position="347"/>
        <end position="365"/>
    </location>
</feature>
<keyword evidence="2" id="KW-0732">Signal</keyword>
<gene>
    <name evidence="3" type="ORF">SAMN04488047_12617</name>
</gene>
<dbReference type="EMBL" id="FOXA01000026">
    <property type="protein sequence ID" value="SFQ01358.1"/>
    <property type="molecule type" value="Genomic_DNA"/>
</dbReference>
<feature type="transmembrane region" description="Helical" evidence="1">
    <location>
        <begin position="118"/>
        <end position="137"/>
    </location>
</feature>